<dbReference type="NCBIfam" id="TIGR01230">
    <property type="entry name" value="agmatinase"/>
    <property type="match status" value="1"/>
</dbReference>
<sequence length="309" mass="33854">MRHLELAFTGPATFLKAPHRPLSEPWTADVGFLGLPYDFAVGYRPGARFAPNALREASGRYAPGPEGYFDLETETYRLAGVSLADAGDVDPAQLEYAETFRRVTEAARELRKRVRLPVFVGGDHSVSYPVLRAYDDLEELYVVQLDAHLDFSDSRNATRYANSSPFRRAAEDVPGLKHITVIGLRGLRTNPEAYRAAKERGHTLIPATQVRQNLSEVLAQLPQGKKVYLSFDADVLDPSVMPGTSSPEVEGLTYGEAIAVVRRTIEQNELVGFDFVELTPGLDSSGLSALVGARLLAEVLAVWGPEIAL</sequence>
<dbReference type="InterPro" id="IPR005925">
    <property type="entry name" value="Agmatinase-rel"/>
</dbReference>
<feature type="binding site" evidence="4">
    <location>
        <position position="232"/>
    </location>
    <ligand>
        <name>Mn(2+)</name>
        <dbReference type="ChEBI" id="CHEBI:29035"/>
        <label>2</label>
    </ligand>
</feature>
<dbReference type="GO" id="GO:0047971">
    <property type="term" value="F:guanidinobutyrase activity"/>
    <property type="evidence" value="ECO:0007669"/>
    <property type="project" value="UniProtKB-EC"/>
</dbReference>
<keyword evidence="4" id="KW-0464">Manganese</keyword>
<keyword evidence="3 5" id="KW-0378">Hydrolase</keyword>
<name>A0A399EIE8_9DEIN</name>
<dbReference type="PANTHER" id="PTHR11358:SF26">
    <property type="entry name" value="GUANIDINO ACID HYDROLASE, MITOCHONDRIAL"/>
    <property type="match status" value="1"/>
</dbReference>
<keyword evidence="2 4" id="KW-0479">Metal-binding</keyword>
<dbReference type="EMBL" id="QXDL01000073">
    <property type="protein sequence ID" value="RIH84477.1"/>
    <property type="molecule type" value="Genomic_DNA"/>
</dbReference>
<dbReference type="EC" id="3.5.3.7" evidence="5"/>
<feature type="binding site" evidence="4">
    <location>
        <position position="124"/>
    </location>
    <ligand>
        <name>Mn(2+)</name>
        <dbReference type="ChEBI" id="CHEBI:29035"/>
        <label>2</label>
    </ligand>
</feature>
<dbReference type="PROSITE" id="PS51409">
    <property type="entry name" value="ARGINASE_2"/>
    <property type="match status" value="1"/>
</dbReference>
<dbReference type="PANTHER" id="PTHR11358">
    <property type="entry name" value="ARGINASE/AGMATINASE"/>
    <property type="match status" value="1"/>
</dbReference>
<comment type="cofactor">
    <cofactor evidence="4">
        <name>Mn(2+)</name>
        <dbReference type="ChEBI" id="CHEBI:29035"/>
    </cofactor>
    <text evidence="4">Binds 2 manganese ions per subunit.</text>
</comment>
<dbReference type="SUPFAM" id="SSF52768">
    <property type="entry name" value="Arginase/deacetylase"/>
    <property type="match status" value="1"/>
</dbReference>
<reference evidence="5 6" key="1">
    <citation type="submission" date="2018-08" db="EMBL/GenBank/DDBJ databases">
        <title>Meiothermus terrae DSM 26712 genome sequencing project.</title>
        <authorList>
            <person name="Da Costa M.S."/>
            <person name="Albuquerque L."/>
            <person name="Raposo P."/>
            <person name="Froufe H.J.C."/>
            <person name="Barroso C.S."/>
            <person name="Egas C."/>
        </authorList>
    </citation>
    <scope>NUCLEOTIDE SEQUENCE [LARGE SCALE GENOMIC DNA]</scope>
    <source>
        <strain evidence="5 6">DSM 26712</strain>
    </source>
</reference>
<dbReference type="Pfam" id="PF00491">
    <property type="entry name" value="Arginase"/>
    <property type="match status" value="1"/>
</dbReference>
<dbReference type="InterPro" id="IPR023696">
    <property type="entry name" value="Ureohydrolase_dom_sf"/>
</dbReference>
<dbReference type="InterPro" id="IPR006035">
    <property type="entry name" value="Ureohydrolase"/>
</dbReference>
<keyword evidence="6" id="KW-1185">Reference proteome</keyword>
<feature type="binding site" evidence="4">
    <location>
        <position position="150"/>
    </location>
    <ligand>
        <name>Mn(2+)</name>
        <dbReference type="ChEBI" id="CHEBI:29035"/>
        <label>1</label>
    </ligand>
</feature>
<evidence type="ECO:0000256" key="3">
    <source>
        <dbReference type="ARBA" id="ARBA00022801"/>
    </source>
</evidence>
<gene>
    <name evidence="5" type="primary">gbuA</name>
    <name evidence="5" type="ORF">Mterra_01972</name>
</gene>
<organism evidence="5 6">
    <name type="scientific">Calidithermus terrae</name>
    <dbReference type="NCBI Taxonomy" id="1408545"/>
    <lineage>
        <taxon>Bacteria</taxon>
        <taxon>Thermotogati</taxon>
        <taxon>Deinococcota</taxon>
        <taxon>Deinococci</taxon>
        <taxon>Thermales</taxon>
        <taxon>Thermaceae</taxon>
        <taxon>Calidithermus</taxon>
    </lineage>
</organism>
<feature type="binding site" evidence="4">
    <location>
        <position position="148"/>
    </location>
    <ligand>
        <name>Mn(2+)</name>
        <dbReference type="ChEBI" id="CHEBI:29035"/>
        <label>1</label>
    </ligand>
</feature>
<evidence type="ECO:0000256" key="4">
    <source>
        <dbReference type="PIRSR" id="PIRSR036979-1"/>
    </source>
</evidence>
<dbReference type="RefSeq" id="WP_119315069.1">
    <property type="nucleotide sequence ID" value="NZ_QXDL01000073.1"/>
</dbReference>
<comment type="caution">
    <text evidence="5">The sequence shown here is derived from an EMBL/GenBank/DDBJ whole genome shotgun (WGS) entry which is preliminary data.</text>
</comment>
<dbReference type="Proteomes" id="UP000265715">
    <property type="component" value="Unassembled WGS sequence"/>
</dbReference>
<evidence type="ECO:0000313" key="5">
    <source>
        <dbReference type="EMBL" id="RIH84477.1"/>
    </source>
</evidence>
<evidence type="ECO:0000256" key="1">
    <source>
        <dbReference type="ARBA" id="ARBA00009227"/>
    </source>
</evidence>
<protein>
    <submittedName>
        <fullName evidence="5">Guanidinobutyrase</fullName>
        <ecNumber evidence="5">3.5.3.7</ecNumber>
    </submittedName>
</protein>
<proteinExistence type="inferred from homology"/>
<dbReference type="GO" id="GO:0033389">
    <property type="term" value="P:putrescine biosynthetic process from arginine, via agmatine"/>
    <property type="evidence" value="ECO:0007669"/>
    <property type="project" value="TreeGrafter"/>
</dbReference>
<dbReference type="PIRSF" id="PIRSF036979">
    <property type="entry name" value="Arginase"/>
    <property type="match status" value="1"/>
</dbReference>
<dbReference type="Gene3D" id="3.40.800.10">
    <property type="entry name" value="Ureohydrolase domain"/>
    <property type="match status" value="1"/>
</dbReference>
<dbReference type="GO" id="GO:0008783">
    <property type="term" value="F:agmatinase activity"/>
    <property type="evidence" value="ECO:0007669"/>
    <property type="project" value="TreeGrafter"/>
</dbReference>
<comment type="similarity">
    <text evidence="1">Belongs to the arginase family. Agmatinase subfamily.</text>
</comment>
<accession>A0A399EIE8</accession>
<feature type="binding site" evidence="4">
    <location>
        <position position="146"/>
    </location>
    <ligand>
        <name>Mn(2+)</name>
        <dbReference type="ChEBI" id="CHEBI:29035"/>
        <label>1</label>
    </ligand>
</feature>
<evidence type="ECO:0000313" key="6">
    <source>
        <dbReference type="Proteomes" id="UP000265715"/>
    </source>
</evidence>
<evidence type="ECO:0000256" key="2">
    <source>
        <dbReference type="ARBA" id="ARBA00022723"/>
    </source>
</evidence>
<dbReference type="OrthoDB" id="9788689at2"/>
<dbReference type="AlphaFoldDB" id="A0A399EIE8"/>
<dbReference type="GO" id="GO:0046872">
    <property type="term" value="F:metal ion binding"/>
    <property type="evidence" value="ECO:0007669"/>
    <property type="project" value="UniProtKB-KW"/>
</dbReference>
<feature type="binding site" evidence="4">
    <location>
        <position position="234"/>
    </location>
    <ligand>
        <name>Mn(2+)</name>
        <dbReference type="ChEBI" id="CHEBI:29035"/>
        <label>2</label>
    </ligand>
</feature>